<evidence type="ECO:0000313" key="2">
    <source>
        <dbReference type="Proteomes" id="UP001234297"/>
    </source>
</evidence>
<dbReference type="Proteomes" id="UP001234297">
    <property type="component" value="Chromosome 5"/>
</dbReference>
<sequence length="198" mass="21600">MGAERHGRVRGYGLGPTPTSVFGSTSRQTQATFAKAPSVFNVRNVSKTLGTRTQGTKIASRALSTKKIRLRAEDVQGRNVLTNFWGMDFTTNKLRSLVRKWQTLIEAHVDVRTTDNYGSRMFCIGFTKRPPNQVDKIVLADGSRILGLGDLGIQGIGIAIGKLDLYFAAAGINPQRILPGMIDVGTNNENVLNHPLCS</sequence>
<accession>A0ACC2M378</accession>
<organism evidence="1 2">
    <name type="scientific">Persea americana</name>
    <name type="common">Avocado</name>
    <dbReference type="NCBI Taxonomy" id="3435"/>
    <lineage>
        <taxon>Eukaryota</taxon>
        <taxon>Viridiplantae</taxon>
        <taxon>Streptophyta</taxon>
        <taxon>Embryophyta</taxon>
        <taxon>Tracheophyta</taxon>
        <taxon>Spermatophyta</taxon>
        <taxon>Magnoliopsida</taxon>
        <taxon>Magnoliidae</taxon>
        <taxon>Laurales</taxon>
        <taxon>Lauraceae</taxon>
        <taxon>Persea</taxon>
    </lineage>
</organism>
<proteinExistence type="predicted"/>
<reference evidence="1 2" key="1">
    <citation type="journal article" date="2022" name="Hortic Res">
        <title>A haplotype resolved chromosomal level avocado genome allows analysis of novel avocado genes.</title>
        <authorList>
            <person name="Nath O."/>
            <person name="Fletcher S.J."/>
            <person name="Hayward A."/>
            <person name="Shaw L.M."/>
            <person name="Masouleh A.K."/>
            <person name="Furtado A."/>
            <person name="Henry R.J."/>
            <person name="Mitter N."/>
        </authorList>
    </citation>
    <scope>NUCLEOTIDE SEQUENCE [LARGE SCALE GENOMIC DNA]</scope>
    <source>
        <strain evidence="2">cv. Hass</strain>
    </source>
</reference>
<name>A0ACC2M378_PERAE</name>
<evidence type="ECO:0000313" key="1">
    <source>
        <dbReference type="EMBL" id="KAJ8640132.1"/>
    </source>
</evidence>
<keyword evidence="2" id="KW-1185">Reference proteome</keyword>
<protein>
    <submittedName>
        <fullName evidence="1">Uncharacterized protein</fullName>
    </submittedName>
</protein>
<gene>
    <name evidence="1" type="ORF">MRB53_016826</name>
</gene>
<dbReference type="EMBL" id="CM056813">
    <property type="protein sequence ID" value="KAJ8640132.1"/>
    <property type="molecule type" value="Genomic_DNA"/>
</dbReference>
<comment type="caution">
    <text evidence="1">The sequence shown here is derived from an EMBL/GenBank/DDBJ whole genome shotgun (WGS) entry which is preliminary data.</text>
</comment>